<dbReference type="CDD" id="cd07302">
    <property type="entry name" value="CHD"/>
    <property type="match status" value="1"/>
</dbReference>
<organism evidence="3 4">
    <name type="scientific">Shewanella zhuhaiensis</name>
    <dbReference type="NCBI Taxonomy" id="2919576"/>
    <lineage>
        <taxon>Bacteria</taxon>
        <taxon>Pseudomonadati</taxon>
        <taxon>Pseudomonadota</taxon>
        <taxon>Gammaproteobacteria</taxon>
        <taxon>Alteromonadales</taxon>
        <taxon>Shewanellaceae</taxon>
        <taxon>Shewanella</taxon>
    </lineage>
</organism>
<dbReference type="RefSeq" id="WP_240589832.1">
    <property type="nucleotide sequence ID" value="NZ_JAKUDL010000001.1"/>
</dbReference>
<dbReference type="PROSITE" id="PS50125">
    <property type="entry name" value="GUANYLATE_CYCLASE_2"/>
    <property type="match status" value="1"/>
</dbReference>
<dbReference type="EMBL" id="JAKUDL010000001">
    <property type="protein sequence ID" value="MCH4293252.1"/>
    <property type="molecule type" value="Genomic_DNA"/>
</dbReference>
<evidence type="ECO:0000259" key="2">
    <source>
        <dbReference type="PROSITE" id="PS50125"/>
    </source>
</evidence>
<comment type="caution">
    <text evidence="3">The sequence shown here is derived from an EMBL/GenBank/DDBJ whole genome shotgun (WGS) entry which is preliminary data.</text>
</comment>
<dbReference type="GO" id="GO:0009190">
    <property type="term" value="P:cyclic nucleotide biosynthetic process"/>
    <property type="evidence" value="ECO:0007669"/>
    <property type="project" value="InterPro"/>
</dbReference>
<dbReference type="InterPro" id="IPR029787">
    <property type="entry name" value="Nucleotide_cyclase"/>
</dbReference>
<proteinExistence type="predicted"/>
<dbReference type="Pfam" id="PF00211">
    <property type="entry name" value="Guanylate_cyc"/>
    <property type="match status" value="1"/>
</dbReference>
<keyword evidence="1" id="KW-1133">Transmembrane helix</keyword>
<dbReference type="InterPro" id="IPR001054">
    <property type="entry name" value="A/G_cyclase"/>
</dbReference>
<name>A0AAJ1BFY8_9GAMM</name>
<feature type="domain" description="Guanylate cyclase" evidence="2">
    <location>
        <begin position="174"/>
        <end position="303"/>
    </location>
</feature>
<sequence>MRASRQAKKLLFAILAWGIAMAAFVFFRYAQTQDLPQWAVGSADLATLAIYMGIIFGSLHWMSNLIADFSAINRLPYLFSVLFKGLFLLLGATTLAYITQFLNMWAIENHMTTLRQMLTVHVLYSPSFQALIVYLVVVRLGLAFIEQMALLVGPRVLLNIGLGKYHKPRYEQRLFLYLDMVASTTHAESLGDYRFSRLIQDSFSLLSDTVASNEAEIYRYMGDAVLIHWPLHEGVKNDRCMNIYWEFSQQLNWQRQYFEEHYGFVPKFKAAAHCGQVVAAVVGVQKQEISFFSDVLNTLARLQDQCNPLGQRMLISGALAARLETEDSGYNLSALGPVKLKGKQHSIEVFGVTPRRVG</sequence>
<reference evidence="3 4" key="1">
    <citation type="submission" date="2022-02" db="EMBL/GenBank/DDBJ databases">
        <title>The genome sequence of Shewanella sp. 3B26.</title>
        <authorList>
            <person name="Du J."/>
        </authorList>
    </citation>
    <scope>NUCLEOTIDE SEQUENCE [LARGE SCALE GENOMIC DNA]</scope>
    <source>
        <strain evidence="3 4">3B26</strain>
    </source>
</reference>
<dbReference type="AlphaFoldDB" id="A0AAJ1BFY8"/>
<dbReference type="GO" id="GO:0004016">
    <property type="term" value="F:adenylate cyclase activity"/>
    <property type="evidence" value="ECO:0007669"/>
    <property type="project" value="UniProtKB-ARBA"/>
</dbReference>
<evidence type="ECO:0000313" key="4">
    <source>
        <dbReference type="Proteomes" id="UP001297581"/>
    </source>
</evidence>
<protein>
    <submittedName>
        <fullName evidence="3">Adenylate/guanylate cyclase domain-containing protein</fullName>
    </submittedName>
</protein>
<dbReference type="SUPFAM" id="SSF55073">
    <property type="entry name" value="Nucleotide cyclase"/>
    <property type="match status" value="1"/>
</dbReference>
<feature type="transmembrane region" description="Helical" evidence="1">
    <location>
        <begin position="48"/>
        <end position="69"/>
    </location>
</feature>
<accession>A0AAJ1BFY8</accession>
<evidence type="ECO:0000313" key="3">
    <source>
        <dbReference type="EMBL" id="MCH4293252.1"/>
    </source>
</evidence>
<dbReference type="Proteomes" id="UP001297581">
    <property type="component" value="Unassembled WGS sequence"/>
</dbReference>
<keyword evidence="4" id="KW-1185">Reference proteome</keyword>
<keyword evidence="1" id="KW-0472">Membrane</keyword>
<evidence type="ECO:0000256" key="1">
    <source>
        <dbReference type="SAM" id="Phobius"/>
    </source>
</evidence>
<feature type="transmembrane region" description="Helical" evidence="1">
    <location>
        <begin position="81"/>
        <end position="107"/>
    </location>
</feature>
<dbReference type="Gene3D" id="3.30.70.1230">
    <property type="entry name" value="Nucleotide cyclase"/>
    <property type="match status" value="1"/>
</dbReference>
<dbReference type="GO" id="GO:0035556">
    <property type="term" value="P:intracellular signal transduction"/>
    <property type="evidence" value="ECO:0007669"/>
    <property type="project" value="InterPro"/>
</dbReference>
<feature type="transmembrane region" description="Helical" evidence="1">
    <location>
        <begin position="127"/>
        <end position="145"/>
    </location>
</feature>
<gene>
    <name evidence="3" type="ORF">MJ923_02895</name>
</gene>
<keyword evidence="1" id="KW-0812">Transmembrane</keyword>